<evidence type="ECO:0000256" key="1">
    <source>
        <dbReference type="ARBA" id="ARBA00022723"/>
    </source>
</evidence>
<reference evidence="6" key="1">
    <citation type="submission" date="2018-03" db="EMBL/GenBank/DDBJ databases">
        <title>Feline Herpesvirus 1 isolate HR-1.</title>
        <authorList>
            <person name="Tian J."/>
            <person name="Liu Y."/>
            <person name="Liu X."/>
            <person name="Sun X."/>
            <person name="Zhang J."/>
            <person name="Qu L."/>
        </authorList>
    </citation>
    <scope>NUCLEOTIDE SEQUENCE</scope>
    <source>
        <strain evidence="6">HR-1</strain>
    </source>
</reference>
<evidence type="ECO:0000256" key="3">
    <source>
        <dbReference type="ARBA" id="ARBA00022842"/>
    </source>
</evidence>
<dbReference type="Gene3D" id="2.70.40.10">
    <property type="match status" value="2"/>
</dbReference>
<keyword evidence="2" id="KW-0378">Hydrolase</keyword>
<dbReference type="GO" id="GO:0046872">
    <property type="term" value="F:metal ion binding"/>
    <property type="evidence" value="ECO:0007669"/>
    <property type="project" value="UniProtKB-KW"/>
</dbReference>
<accession>A0A2R3ZSC7</accession>
<dbReference type="SUPFAM" id="SSF51283">
    <property type="entry name" value="dUTPase-like"/>
    <property type="match status" value="2"/>
</dbReference>
<sequence>MATNRITSTDVTDKRSISVLVEKTSEAWSLLVSENALLVTNNQPIELGLMSREPDNADIFYTRPVDIGLRLATPDGYAILITQTCSSQDPSQAVSIINGVIDSGYRGILKALIYHRPCIETIKEYGLKLQLPLLKLSKATITLAPCPATIRHKQGVPMGARLCDFYEIFKMQKRDEDAGYDISAPETFQIYPGFNHYVEIPVVHLPGDNPPIACIFGRSSLNVSGIVVLPTVWKPETKCGFFIKNMRRDPVIIRAGQRIAQLLLLEELPMEWLPTETNNHDPFPETPEPAPGTIMAHADLWTFTENFDRDAPSSLRGDKGFGSTGV</sequence>
<evidence type="ECO:0000256" key="4">
    <source>
        <dbReference type="ARBA" id="ARBA00023080"/>
    </source>
</evidence>
<dbReference type="GO" id="GO:0004170">
    <property type="term" value="F:dUTP diphosphatase activity"/>
    <property type="evidence" value="ECO:0007669"/>
    <property type="project" value="InterPro"/>
</dbReference>
<dbReference type="Pfam" id="PF00692">
    <property type="entry name" value="dUTPase"/>
    <property type="match status" value="1"/>
</dbReference>
<proteinExistence type="evidence at transcript level"/>
<dbReference type="InterPro" id="IPR036157">
    <property type="entry name" value="dUTPase-like_sf"/>
</dbReference>
<name>A0A2R3ZSC7_FHV1</name>
<keyword evidence="3" id="KW-0460">Magnesium</keyword>
<keyword evidence="1" id="KW-0479">Metal-binding</keyword>
<dbReference type="EMBL" id="MH027324">
    <property type="protein sequence ID" value="AVR53435.1"/>
    <property type="molecule type" value="mRNA"/>
</dbReference>
<evidence type="ECO:0000256" key="2">
    <source>
        <dbReference type="ARBA" id="ARBA00022801"/>
    </source>
</evidence>
<feature type="domain" description="dUTPase-like" evidence="5">
    <location>
        <begin position="172"/>
        <end position="267"/>
    </location>
</feature>
<dbReference type="GO" id="GO:0046080">
    <property type="term" value="P:dUTP metabolic process"/>
    <property type="evidence" value="ECO:0007669"/>
    <property type="project" value="InterPro"/>
</dbReference>
<evidence type="ECO:0000313" key="6">
    <source>
        <dbReference type="EMBL" id="AVR53435.1"/>
    </source>
</evidence>
<dbReference type="InterPro" id="IPR034745">
    <property type="entry name" value="HSV_DUT"/>
</dbReference>
<keyword evidence="4" id="KW-0546">Nucleotide metabolism</keyword>
<dbReference type="InterPro" id="IPR029054">
    <property type="entry name" value="dUTPase-like"/>
</dbReference>
<organismHost>
    <name type="scientific">Felidae</name>
    <name type="common">cat family</name>
    <dbReference type="NCBI Taxonomy" id="9681"/>
</organismHost>
<protein>
    <submittedName>
        <fullName evidence="6">Deoxyuridine triphosphatase</fullName>
    </submittedName>
</protein>
<dbReference type="HAMAP" id="MF_04031">
    <property type="entry name" value="HSV_DUT"/>
    <property type="match status" value="1"/>
</dbReference>
<evidence type="ECO:0000259" key="5">
    <source>
        <dbReference type="Pfam" id="PF00692"/>
    </source>
</evidence>
<organism evidence="6">
    <name type="scientific">Feline herpesvirus 1</name>
    <name type="common">FeHV-1</name>
    <name type="synonym">Feline viral rhinotracheitis virus</name>
    <dbReference type="NCBI Taxonomy" id="10334"/>
    <lineage>
        <taxon>Viruses</taxon>
        <taxon>Duplodnaviria</taxon>
        <taxon>Heunggongvirae</taxon>
        <taxon>Peploviricota</taxon>
        <taxon>Herviviricetes</taxon>
        <taxon>Herpesvirales</taxon>
        <taxon>Orthoherpesviridae</taxon>
        <taxon>Alphaherpesvirinae</taxon>
        <taxon>Varicellovirus</taxon>
        <taxon>Varicellovirus felidalpha1</taxon>
    </lineage>
</organism>